<reference evidence="6 7" key="1">
    <citation type="journal article" date="2009" name="Stand. Genomic Sci.">
        <title>Complete genome sequence of Acidimicrobium ferrooxidans type strain (ICP).</title>
        <authorList>
            <person name="Clum A."/>
            <person name="Nolan M."/>
            <person name="Lang E."/>
            <person name="Glavina Del Rio T."/>
            <person name="Tice H."/>
            <person name="Copeland A."/>
            <person name="Cheng J.F."/>
            <person name="Lucas S."/>
            <person name="Chen F."/>
            <person name="Bruce D."/>
            <person name="Goodwin L."/>
            <person name="Pitluck S."/>
            <person name="Ivanova N."/>
            <person name="Mavrommatis K."/>
            <person name="Mikhailova N."/>
            <person name="Pati A."/>
            <person name="Chen A."/>
            <person name="Palaniappan K."/>
            <person name="Goker M."/>
            <person name="Spring S."/>
            <person name="Land M."/>
            <person name="Hauser L."/>
            <person name="Chang Y.J."/>
            <person name="Jeffries C.C."/>
            <person name="Chain P."/>
            <person name="Bristow J."/>
            <person name="Eisen J.A."/>
            <person name="Markowitz V."/>
            <person name="Hugenholtz P."/>
            <person name="Kyrpides N.C."/>
            <person name="Klenk H.P."/>
            <person name="Lapidus A."/>
        </authorList>
    </citation>
    <scope>NUCLEOTIDE SEQUENCE [LARGE SCALE GENOMIC DNA]</scope>
    <source>
        <strain evidence="7">DSM 10331 / JCM 15462 / NBRC 103882 / ICP</strain>
    </source>
</reference>
<dbReference type="RefSeq" id="WP_015798464.1">
    <property type="nucleotide sequence ID" value="NC_013124.1"/>
</dbReference>
<dbReference type="PROSITE" id="PS50977">
    <property type="entry name" value="HTH_TETR_2"/>
    <property type="match status" value="1"/>
</dbReference>
<dbReference type="AlphaFoldDB" id="C7LZ20"/>
<evidence type="ECO:0000313" key="7">
    <source>
        <dbReference type="Proteomes" id="UP000000771"/>
    </source>
</evidence>
<dbReference type="InterPro" id="IPR001647">
    <property type="entry name" value="HTH_TetR"/>
</dbReference>
<feature type="domain" description="HTH tetR-type" evidence="5">
    <location>
        <begin position="20"/>
        <end position="81"/>
    </location>
</feature>
<dbReference type="SUPFAM" id="SSF46689">
    <property type="entry name" value="Homeodomain-like"/>
    <property type="match status" value="1"/>
</dbReference>
<dbReference type="InterPro" id="IPR036271">
    <property type="entry name" value="Tet_transcr_reg_TetR-rel_C_sf"/>
</dbReference>
<dbReference type="GO" id="GO:0045892">
    <property type="term" value="P:negative regulation of DNA-templated transcription"/>
    <property type="evidence" value="ECO:0007669"/>
    <property type="project" value="InterPro"/>
</dbReference>
<dbReference type="InterPro" id="IPR009057">
    <property type="entry name" value="Homeodomain-like_sf"/>
</dbReference>
<dbReference type="Gene3D" id="1.10.357.10">
    <property type="entry name" value="Tetracycline Repressor, domain 2"/>
    <property type="match status" value="1"/>
</dbReference>
<keyword evidence="1" id="KW-0805">Transcription regulation</keyword>
<evidence type="ECO:0000256" key="4">
    <source>
        <dbReference type="PROSITE-ProRule" id="PRU00335"/>
    </source>
</evidence>
<keyword evidence="3" id="KW-0804">Transcription</keyword>
<evidence type="ECO:0000256" key="2">
    <source>
        <dbReference type="ARBA" id="ARBA00023125"/>
    </source>
</evidence>
<dbReference type="InterPro" id="IPR004111">
    <property type="entry name" value="Repressor_TetR_C"/>
</dbReference>
<dbReference type="KEGG" id="afo:Afer_1040"/>
<dbReference type="SUPFAM" id="SSF48498">
    <property type="entry name" value="Tetracyclin repressor-like, C-terminal domain"/>
    <property type="match status" value="1"/>
</dbReference>
<dbReference type="PANTHER" id="PTHR30055:SF151">
    <property type="entry name" value="TRANSCRIPTIONAL REGULATORY PROTEIN"/>
    <property type="match status" value="1"/>
</dbReference>
<dbReference type="EMBL" id="CP001631">
    <property type="protein sequence ID" value="ACU53978.1"/>
    <property type="molecule type" value="Genomic_DNA"/>
</dbReference>
<name>C7LZ20_ACIFD</name>
<organism evidence="6 7">
    <name type="scientific">Acidimicrobium ferrooxidans (strain DSM 10331 / JCM 15462 / NBRC 103882 / ICP)</name>
    <dbReference type="NCBI Taxonomy" id="525909"/>
    <lineage>
        <taxon>Bacteria</taxon>
        <taxon>Bacillati</taxon>
        <taxon>Actinomycetota</taxon>
        <taxon>Acidimicrobiia</taxon>
        <taxon>Acidimicrobiales</taxon>
        <taxon>Acidimicrobiaceae</taxon>
        <taxon>Acidimicrobium</taxon>
    </lineage>
</organism>
<dbReference type="GO" id="GO:0000976">
    <property type="term" value="F:transcription cis-regulatory region binding"/>
    <property type="evidence" value="ECO:0007669"/>
    <property type="project" value="TreeGrafter"/>
</dbReference>
<dbReference type="STRING" id="525909.Afer_1040"/>
<accession>C7LZ20</accession>
<sequence length="219" mass="24324">MHAGAVGGAGSKPTTSRRVALTRERVVAAALESLATDPSGSGLTMRTLARRLGVAPMTIYGHVRDRDDLLEALLDKLFANRWEPDPSLPWRDWIVDAATRLLELLLAYPPLLELYLRRPVATQLARTRMDAMATRLAAGGFTPEAAHQVYAALHTYTIGFAVLRAERLRNQHVPRDPMEADLARFTTVEQFAISLNFLIEGARDRHLAQGQSREPEEHP</sequence>
<proteinExistence type="predicted"/>
<dbReference type="Proteomes" id="UP000000771">
    <property type="component" value="Chromosome"/>
</dbReference>
<dbReference type="eggNOG" id="COG1309">
    <property type="taxonomic scope" value="Bacteria"/>
</dbReference>
<dbReference type="HOGENOM" id="CLU_069543_3_1_11"/>
<dbReference type="OrthoDB" id="329481at2"/>
<dbReference type="PANTHER" id="PTHR30055">
    <property type="entry name" value="HTH-TYPE TRANSCRIPTIONAL REGULATOR RUTR"/>
    <property type="match status" value="1"/>
</dbReference>
<dbReference type="GO" id="GO:0003700">
    <property type="term" value="F:DNA-binding transcription factor activity"/>
    <property type="evidence" value="ECO:0007669"/>
    <property type="project" value="TreeGrafter"/>
</dbReference>
<feature type="DNA-binding region" description="H-T-H motif" evidence="4">
    <location>
        <begin position="44"/>
        <end position="63"/>
    </location>
</feature>
<protein>
    <submittedName>
        <fullName evidence="6">Regulatory protein TetR</fullName>
    </submittedName>
</protein>
<evidence type="ECO:0000313" key="6">
    <source>
        <dbReference type="EMBL" id="ACU53978.1"/>
    </source>
</evidence>
<keyword evidence="7" id="KW-1185">Reference proteome</keyword>
<dbReference type="Pfam" id="PF02909">
    <property type="entry name" value="TetR_C_1"/>
    <property type="match status" value="1"/>
</dbReference>
<evidence type="ECO:0000256" key="1">
    <source>
        <dbReference type="ARBA" id="ARBA00023015"/>
    </source>
</evidence>
<evidence type="ECO:0000259" key="5">
    <source>
        <dbReference type="PROSITE" id="PS50977"/>
    </source>
</evidence>
<dbReference type="InterPro" id="IPR050109">
    <property type="entry name" value="HTH-type_TetR-like_transc_reg"/>
</dbReference>
<gene>
    <name evidence="6" type="ordered locus">Afer_1040</name>
</gene>
<evidence type="ECO:0000256" key="3">
    <source>
        <dbReference type="ARBA" id="ARBA00023163"/>
    </source>
</evidence>
<keyword evidence="2 4" id="KW-0238">DNA-binding</keyword>